<dbReference type="InterPro" id="IPR011990">
    <property type="entry name" value="TPR-like_helical_dom_sf"/>
</dbReference>
<protein>
    <submittedName>
        <fullName evidence="3">(spotted green pufferfish) hypothetical protein</fullName>
    </submittedName>
</protein>
<dbReference type="PROSITE" id="PS50005">
    <property type="entry name" value="TPR"/>
    <property type="match status" value="1"/>
</dbReference>
<dbReference type="SUPFAM" id="SSF48452">
    <property type="entry name" value="TPR-like"/>
    <property type="match status" value="1"/>
</dbReference>
<evidence type="ECO:0000256" key="2">
    <source>
        <dbReference type="SAM" id="MobiDB-lite"/>
    </source>
</evidence>
<dbReference type="PANTHER" id="PTHR12366:SF33">
    <property type="entry name" value="ASPARTYL_ASPARAGINYL BETA-HYDROXYLASE"/>
    <property type="match status" value="1"/>
</dbReference>
<name>Q4STU4_TETNG</name>
<keyword evidence="1" id="KW-0802">TPR repeat</keyword>
<dbReference type="EMBL" id="CAAE01014113">
    <property type="protein sequence ID" value="CAF95938.1"/>
    <property type="molecule type" value="Genomic_DNA"/>
</dbReference>
<proteinExistence type="predicted"/>
<reference evidence="3" key="2">
    <citation type="submission" date="2004-02" db="EMBL/GenBank/DDBJ databases">
        <authorList>
            <consortium name="Genoscope"/>
            <consortium name="Whitehead Institute Centre for Genome Research"/>
        </authorList>
    </citation>
    <scope>NUCLEOTIDE SEQUENCE</scope>
</reference>
<evidence type="ECO:0000313" key="3">
    <source>
        <dbReference type="EMBL" id="CAF95938.1"/>
    </source>
</evidence>
<dbReference type="InterPro" id="IPR039038">
    <property type="entry name" value="ASPH"/>
</dbReference>
<gene>
    <name evidence="3" type="ORF">GSTENG00012784001</name>
</gene>
<dbReference type="KEGG" id="tng:GSTEN00012784G001"/>
<feature type="repeat" description="TPR" evidence="1">
    <location>
        <begin position="18"/>
        <end position="51"/>
    </location>
</feature>
<dbReference type="InterPro" id="IPR019734">
    <property type="entry name" value="TPR_rpt"/>
</dbReference>
<evidence type="ECO:0000256" key="1">
    <source>
        <dbReference type="PROSITE-ProRule" id="PRU00339"/>
    </source>
</evidence>
<dbReference type="AlphaFoldDB" id="Q4STU4"/>
<reference evidence="3" key="1">
    <citation type="journal article" date="2004" name="Nature">
        <title>Genome duplication in the teleost fish Tetraodon nigroviridis reveals the early vertebrate proto-karyotype.</title>
        <authorList>
            <person name="Jaillon O."/>
            <person name="Aury J.-M."/>
            <person name="Brunet F."/>
            <person name="Petit J.-L."/>
            <person name="Stange-Thomann N."/>
            <person name="Mauceli E."/>
            <person name="Bouneau L."/>
            <person name="Fischer C."/>
            <person name="Ozouf-Costaz C."/>
            <person name="Bernot A."/>
            <person name="Nicaud S."/>
            <person name="Jaffe D."/>
            <person name="Fisher S."/>
            <person name="Lutfalla G."/>
            <person name="Dossat C."/>
            <person name="Segurens B."/>
            <person name="Dasilva C."/>
            <person name="Salanoubat M."/>
            <person name="Levy M."/>
            <person name="Boudet N."/>
            <person name="Castellano S."/>
            <person name="Anthouard V."/>
            <person name="Jubin C."/>
            <person name="Castelli V."/>
            <person name="Katinka M."/>
            <person name="Vacherie B."/>
            <person name="Biemont C."/>
            <person name="Skalli Z."/>
            <person name="Cattolico L."/>
            <person name="Poulain J."/>
            <person name="De Berardinis V."/>
            <person name="Cruaud C."/>
            <person name="Duprat S."/>
            <person name="Brottier P."/>
            <person name="Coutanceau J.-P."/>
            <person name="Gouzy J."/>
            <person name="Parra G."/>
            <person name="Lardier G."/>
            <person name="Chapple C."/>
            <person name="McKernan K.J."/>
            <person name="McEwan P."/>
            <person name="Bosak S."/>
            <person name="Kellis M."/>
            <person name="Volff J.-N."/>
            <person name="Guigo R."/>
            <person name="Zody M.C."/>
            <person name="Mesirov J."/>
            <person name="Lindblad-Toh K."/>
            <person name="Birren B."/>
            <person name="Nusbaum C."/>
            <person name="Kahn D."/>
            <person name="Robinson-Rechavi M."/>
            <person name="Laudet V."/>
            <person name="Schachter V."/>
            <person name="Quetier F."/>
            <person name="Saurin W."/>
            <person name="Scarpelli C."/>
            <person name="Wincker P."/>
            <person name="Lander E.S."/>
            <person name="Weissenbach J."/>
            <person name="Roest Crollius H."/>
        </authorList>
    </citation>
    <scope>NUCLEOTIDE SEQUENCE [LARGE SCALE GENOMIC DNA]</scope>
</reference>
<dbReference type="Gene3D" id="1.25.40.10">
    <property type="entry name" value="Tetratricopeptide repeat domain"/>
    <property type="match status" value="1"/>
</dbReference>
<feature type="non-terminal residue" evidence="3">
    <location>
        <position position="1"/>
    </location>
</feature>
<organism evidence="3">
    <name type="scientific">Tetraodon nigroviridis</name>
    <name type="common">Spotted green pufferfish</name>
    <name type="synonym">Chelonodon nigroviridis</name>
    <dbReference type="NCBI Taxonomy" id="99883"/>
    <lineage>
        <taxon>Eukaryota</taxon>
        <taxon>Metazoa</taxon>
        <taxon>Chordata</taxon>
        <taxon>Craniata</taxon>
        <taxon>Vertebrata</taxon>
        <taxon>Euteleostomi</taxon>
        <taxon>Actinopterygii</taxon>
        <taxon>Neopterygii</taxon>
        <taxon>Teleostei</taxon>
        <taxon>Neoteleostei</taxon>
        <taxon>Acanthomorphata</taxon>
        <taxon>Eupercaria</taxon>
        <taxon>Tetraodontiformes</taxon>
        <taxon>Tetradontoidea</taxon>
        <taxon>Tetraodontidae</taxon>
        <taxon>Tetraodon</taxon>
    </lineage>
</organism>
<feature type="region of interest" description="Disordered" evidence="2">
    <location>
        <begin position="50"/>
        <end position="88"/>
    </location>
</feature>
<dbReference type="Pfam" id="PF13428">
    <property type="entry name" value="TPR_14"/>
    <property type="match status" value="1"/>
</dbReference>
<accession>Q4STU4</accession>
<dbReference type="OrthoDB" id="438431at2759"/>
<dbReference type="GO" id="GO:0062101">
    <property type="term" value="F:peptidyl-aspartic acid 3-dioxygenase activity"/>
    <property type="evidence" value="ECO:0007669"/>
    <property type="project" value="InterPro"/>
</dbReference>
<comment type="caution">
    <text evidence="3">The sequence shown here is derived from an EMBL/GenBank/DDBJ whole genome shotgun (WGS) entry which is preliminary data.</text>
</comment>
<sequence>APAKRKKPKLLNKFDKTIKAEIDAAEKLRKKGKLEEALRAFEALVQLHPQSPRARYGKAQVPPLGPSGRCPVLTPRPHAPSSDGGRPG</sequence>
<dbReference type="PANTHER" id="PTHR12366">
    <property type="entry name" value="ASPARTYL/ASPARAGINYL BETA-HYDROXYLASE"/>
    <property type="match status" value="1"/>
</dbReference>
<dbReference type="GO" id="GO:0005783">
    <property type="term" value="C:endoplasmic reticulum"/>
    <property type="evidence" value="ECO:0007669"/>
    <property type="project" value="TreeGrafter"/>
</dbReference>